<evidence type="ECO:0000313" key="1">
    <source>
        <dbReference type="EMBL" id="KAF2470987.1"/>
    </source>
</evidence>
<sequence>MSIVRVPLRPGSDGDATHRPTSTTHTLVDPPSLYLEKLGMLWMKDRGEARPGITYFLERLPSGYALYQKSRPSNPQHIDKWLYGHPSRKTFDSPNRFFPHFKYLMENGGDSFGCPCTVCHAIGGVVPRFGSMTPGSISIQNRSASSRSGGSTPYRQGMPLGPVGYRSRPKISGPGADKSHVDEEGNPDVIRNLINKLKRQGHLDDSISEPMSLDWRAEQGLLPQLLKSIKKQPQYKPRPGEIVLFVRELPAGTQLTINRSVNKIMIWDPSKKEYCSSPVWEAGVVGQASAETCTGDFYEDELGNESNVSNSGMRVEPLPDLSSESKSVSKNYVYVPLLHTRPFVLWNTLLSETLVNDLHPTIRNALTVMSSISLVGKYRFKGNWPEADIYCHGLYIGSELITVGDTVRLGPRLEDTTCSEVLVITSIRLRLSNLDLASDNDFDEGRPYNTTAYLFGKGFTIDKSHSKDEWLVDGESLSPVLNSYTEAGSSLIGLSWYPLHPPGRDIQIHYSRIVGRVFEPDALTFWIPTFSRSLPHLGASLSVGLPGLEYARDFSRKHDTRITREFGSRWFWAESRSDALGLETVNGLEVDKFDPERDPKQGRKLLKAIEGEMPHTSKGKRRHQLLSGSGPINLRGFMAPTMLPHQPESSEMDTNTEEASSGEGRRQKLITKKRAKSFDLGSGIERERGQKKLLRKRAKVVDLSSDSEEEMEIREHMRIVESIEDGPGEWRKQKVEVRI</sequence>
<protein>
    <submittedName>
        <fullName evidence="1">Uncharacterized protein</fullName>
    </submittedName>
</protein>
<keyword evidence="2" id="KW-1185">Reference proteome</keyword>
<accession>A0ACB6QVW7</accession>
<comment type="caution">
    <text evidence="1">The sequence shown here is derived from an EMBL/GenBank/DDBJ whole genome shotgun (WGS) entry which is preliminary data.</text>
</comment>
<gene>
    <name evidence="1" type="ORF">BDR25DRAFT_286335</name>
</gene>
<reference evidence="1" key="1">
    <citation type="journal article" date="2020" name="Stud. Mycol.">
        <title>101 Dothideomycetes genomes: a test case for predicting lifestyles and emergence of pathogens.</title>
        <authorList>
            <person name="Haridas S."/>
            <person name="Albert R."/>
            <person name="Binder M."/>
            <person name="Bloem J."/>
            <person name="Labutti K."/>
            <person name="Salamov A."/>
            <person name="Andreopoulos B."/>
            <person name="Baker S."/>
            <person name="Barry K."/>
            <person name="Bills G."/>
            <person name="Bluhm B."/>
            <person name="Cannon C."/>
            <person name="Castanera R."/>
            <person name="Culley D."/>
            <person name="Daum C."/>
            <person name="Ezra D."/>
            <person name="Gonzalez J."/>
            <person name="Henrissat B."/>
            <person name="Kuo A."/>
            <person name="Liang C."/>
            <person name="Lipzen A."/>
            <person name="Lutzoni F."/>
            <person name="Magnuson J."/>
            <person name="Mondo S."/>
            <person name="Nolan M."/>
            <person name="Ohm R."/>
            <person name="Pangilinan J."/>
            <person name="Park H.-J."/>
            <person name="Ramirez L."/>
            <person name="Alfaro M."/>
            <person name="Sun H."/>
            <person name="Tritt A."/>
            <person name="Yoshinaga Y."/>
            <person name="Zwiers L.-H."/>
            <person name="Turgeon B."/>
            <person name="Goodwin S."/>
            <person name="Spatafora J."/>
            <person name="Crous P."/>
            <person name="Grigoriev I."/>
        </authorList>
    </citation>
    <scope>NUCLEOTIDE SEQUENCE</scope>
    <source>
        <strain evidence="1">ATCC 200398</strain>
    </source>
</reference>
<proteinExistence type="predicted"/>
<evidence type="ECO:0000313" key="2">
    <source>
        <dbReference type="Proteomes" id="UP000799755"/>
    </source>
</evidence>
<dbReference type="EMBL" id="MU003506">
    <property type="protein sequence ID" value="KAF2470987.1"/>
    <property type="molecule type" value="Genomic_DNA"/>
</dbReference>
<organism evidence="1 2">
    <name type="scientific">Lindgomyces ingoldianus</name>
    <dbReference type="NCBI Taxonomy" id="673940"/>
    <lineage>
        <taxon>Eukaryota</taxon>
        <taxon>Fungi</taxon>
        <taxon>Dikarya</taxon>
        <taxon>Ascomycota</taxon>
        <taxon>Pezizomycotina</taxon>
        <taxon>Dothideomycetes</taxon>
        <taxon>Pleosporomycetidae</taxon>
        <taxon>Pleosporales</taxon>
        <taxon>Lindgomycetaceae</taxon>
        <taxon>Lindgomyces</taxon>
    </lineage>
</organism>
<dbReference type="Proteomes" id="UP000799755">
    <property type="component" value="Unassembled WGS sequence"/>
</dbReference>
<name>A0ACB6QVW7_9PLEO</name>